<evidence type="ECO:0000256" key="1">
    <source>
        <dbReference type="SAM" id="MobiDB-lite"/>
    </source>
</evidence>
<dbReference type="OrthoDB" id="345020at2"/>
<protein>
    <submittedName>
        <fullName evidence="3">Uncharacterized protein</fullName>
    </submittedName>
</protein>
<organism evidence="3 4">
    <name type="scientific">Leptospira fletcheri</name>
    <dbReference type="NCBI Taxonomy" id="2484981"/>
    <lineage>
        <taxon>Bacteria</taxon>
        <taxon>Pseudomonadati</taxon>
        <taxon>Spirochaetota</taxon>
        <taxon>Spirochaetia</taxon>
        <taxon>Leptospirales</taxon>
        <taxon>Leptospiraceae</taxon>
        <taxon>Leptospira</taxon>
    </lineage>
</organism>
<keyword evidence="2" id="KW-1133">Transmembrane helix</keyword>
<feature type="compositionally biased region" description="Basic and acidic residues" evidence="1">
    <location>
        <begin position="164"/>
        <end position="175"/>
    </location>
</feature>
<evidence type="ECO:0000313" key="4">
    <source>
        <dbReference type="Proteomes" id="UP000298458"/>
    </source>
</evidence>
<feature type="region of interest" description="Disordered" evidence="1">
    <location>
        <begin position="144"/>
        <end position="175"/>
    </location>
</feature>
<accession>A0A4R9GK00</accession>
<keyword evidence="2" id="KW-0472">Membrane</keyword>
<proteinExistence type="predicted"/>
<sequence>MRYIVPCSSCRTELRIPVNLGKLTVRCPRCYHSFLFDPDDKSSYVGGRYESDEENPNPRSLRGFFLFMEDLWRRTKERLFPKRNETLGWQSPSSPREYVDPNSRSFYRKSFAQRFARNFLLALIFIGIVRACFFSRDRMIFQEETLPPIQEEPERRMPPPSSPDEPKEEPPQYEI</sequence>
<keyword evidence="4" id="KW-1185">Reference proteome</keyword>
<gene>
    <name evidence="3" type="ORF">EHO60_00660</name>
</gene>
<evidence type="ECO:0000256" key="2">
    <source>
        <dbReference type="SAM" id="Phobius"/>
    </source>
</evidence>
<dbReference type="Proteomes" id="UP000298458">
    <property type="component" value="Unassembled WGS sequence"/>
</dbReference>
<comment type="caution">
    <text evidence="3">The sequence shown here is derived from an EMBL/GenBank/DDBJ whole genome shotgun (WGS) entry which is preliminary data.</text>
</comment>
<dbReference type="EMBL" id="RQET01000001">
    <property type="protein sequence ID" value="TGK13899.1"/>
    <property type="molecule type" value="Genomic_DNA"/>
</dbReference>
<dbReference type="AlphaFoldDB" id="A0A4R9GK00"/>
<reference evidence="3" key="1">
    <citation type="journal article" date="2019" name="PLoS Negl. Trop. Dis.">
        <title>Revisiting the worldwide diversity of Leptospira species in the environment.</title>
        <authorList>
            <person name="Vincent A.T."/>
            <person name="Schiettekatte O."/>
            <person name="Bourhy P."/>
            <person name="Veyrier F.J."/>
            <person name="Picardeau M."/>
        </authorList>
    </citation>
    <scope>NUCLEOTIDE SEQUENCE [LARGE SCALE GENOMIC DNA]</scope>
    <source>
        <strain evidence="3">SSW15</strain>
    </source>
</reference>
<keyword evidence="2" id="KW-0812">Transmembrane</keyword>
<feature type="transmembrane region" description="Helical" evidence="2">
    <location>
        <begin position="115"/>
        <end position="133"/>
    </location>
</feature>
<name>A0A4R9GK00_9LEPT</name>
<evidence type="ECO:0000313" key="3">
    <source>
        <dbReference type="EMBL" id="TGK13899.1"/>
    </source>
</evidence>